<dbReference type="InterPro" id="IPR001279">
    <property type="entry name" value="Metallo-B-lactamas"/>
</dbReference>
<name>A0A8J6IZF4_9FIRM</name>
<feature type="domain" description="Metallo-beta-lactamase" evidence="1">
    <location>
        <begin position="12"/>
        <end position="182"/>
    </location>
</feature>
<protein>
    <submittedName>
        <fullName evidence="2">MBL fold metallo-hydrolase</fullName>
    </submittedName>
</protein>
<dbReference type="InterPro" id="IPR052533">
    <property type="entry name" value="WalJ/YycJ-like"/>
</dbReference>
<comment type="caution">
    <text evidence="2">The sequence shown here is derived from an EMBL/GenBank/DDBJ whole genome shotgun (WGS) entry which is preliminary data.</text>
</comment>
<evidence type="ECO:0000313" key="3">
    <source>
        <dbReference type="Proteomes" id="UP000602260"/>
    </source>
</evidence>
<dbReference type="InterPro" id="IPR036866">
    <property type="entry name" value="RibonucZ/Hydroxyglut_hydro"/>
</dbReference>
<sequence length="277" mass="29003">MLTFTTLASGSSGNAALVSCGDTHVLLDAGISARRITTGLKSLGVDPAELSAILITHEHRDHVSGLAVLTKKIRPTIYAAPATCGQLADQLPHGAELLQSRLPGAGFAVGELWVEPFATPHDAAGSVGYVLSGGGRTMALCTDLGHVTDQVRQAVAGCDLLVCETNYDPDWMRTGPYPYALKQRIMGDRGHLSNQDGAELAAMGVQSGASIVVLAHLSAENNTPARALETVRRRLRAMGCDPEGDITLAVAPRTEVGPTYRLERRLAAAGEKGGSLC</sequence>
<dbReference type="AlphaFoldDB" id="A0A8J6IZF4"/>
<evidence type="ECO:0000313" key="2">
    <source>
        <dbReference type="EMBL" id="MBC5717443.1"/>
    </source>
</evidence>
<dbReference type="Proteomes" id="UP000602260">
    <property type="component" value="Unassembled WGS sequence"/>
</dbReference>
<proteinExistence type="predicted"/>
<dbReference type="Pfam" id="PF12706">
    <property type="entry name" value="Lactamase_B_2"/>
    <property type="match status" value="1"/>
</dbReference>
<dbReference type="RefSeq" id="WP_147563351.1">
    <property type="nucleotide sequence ID" value="NZ_JACOPN010000005.1"/>
</dbReference>
<organism evidence="2 3">
    <name type="scientific">Flintibacter faecis</name>
    <dbReference type="NCBI Taxonomy" id="2763047"/>
    <lineage>
        <taxon>Bacteria</taxon>
        <taxon>Bacillati</taxon>
        <taxon>Bacillota</taxon>
        <taxon>Clostridia</taxon>
        <taxon>Eubacteriales</taxon>
        <taxon>Flintibacter</taxon>
    </lineage>
</organism>
<dbReference type="SUPFAM" id="SSF56281">
    <property type="entry name" value="Metallo-hydrolase/oxidoreductase"/>
    <property type="match status" value="1"/>
</dbReference>
<accession>A0A8J6IZF4</accession>
<dbReference type="PANTHER" id="PTHR47619">
    <property type="entry name" value="METALLO-HYDROLASE YYCJ-RELATED"/>
    <property type="match status" value="1"/>
</dbReference>
<evidence type="ECO:0000259" key="1">
    <source>
        <dbReference type="SMART" id="SM00849"/>
    </source>
</evidence>
<dbReference type="PANTHER" id="PTHR47619:SF1">
    <property type="entry name" value="EXODEOXYRIBONUCLEASE WALJ"/>
    <property type="match status" value="1"/>
</dbReference>
<dbReference type="Gene3D" id="3.60.15.10">
    <property type="entry name" value="Ribonuclease Z/Hydroxyacylglutathione hydrolase-like"/>
    <property type="match status" value="1"/>
</dbReference>
<keyword evidence="3" id="KW-1185">Reference proteome</keyword>
<dbReference type="SMART" id="SM00849">
    <property type="entry name" value="Lactamase_B"/>
    <property type="match status" value="1"/>
</dbReference>
<reference evidence="2" key="1">
    <citation type="submission" date="2020-08" db="EMBL/GenBank/DDBJ databases">
        <title>Genome public.</title>
        <authorList>
            <person name="Liu C."/>
            <person name="Sun Q."/>
        </authorList>
    </citation>
    <scope>NUCLEOTIDE SEQUENCE</scope>
    <source>
        <strain evidence="2">BX5</strain>
    </source>
</reference>
<gene>
    <name evidence="2" type="ORF">H8S55_08940</name>
</gene>
<dbReference type="EMBL" id="JACOPN010000005">
    <property type="protein sequence ID" value="MBC5717443.1"/>
    <property type="molecule type" value="Genomic_DNA"/>
</dbReference>